<dbReference type="SUPFAM" id="SSF51735">
    <property type="entry name" value="NAD(P)-binding Rossmann-fold domains"/>
    <property type="match status" value="1"/>
</dbReference>
<evidence type="ECO:0000313" key="2">
    <source>
        <dbReference type="EMBL" id="SDI26034.1"/>
    </source>
</evidence>
<dbReference type="OrthoDB" id="4248066at2"/>
<sequence>MKVFQIGAAGGVGRRLARLLATLGDQVTGMHRDPAQAEIVRASGAAPLAGDLIHDSVEELAAKIGGHDAVVFSAGAHGTGVDKTSAIDGAGLEKAAAAADRAGVSRFVLVSAFPDAGRGRQTTEGFEHYIRVKKAADAHLARTDLDWLIVRPGTLLDDPGTGRVTAGLALEYGSVHRDDVAAFLAAALHEPRLNRVIVELTSGATPVADAVAHLAATTQSRAAR</sequence>
<dbReference type="InterPro" id="IPR036291">
    <property type="entry name" value="NAD(P)-bd_dom_sf"/>
</dbReference>
<evidence type="ECO:0000313" key="3">
    <source>
        <dbReference type="Proteomes" id="UP000198923"/>
    </source>
</evidence>
<evidence type="ECO:0000259" key="1">
    <source>
        <dbReference type="Pfam" id="PF13460"/>
    </source>
</evidence>
<dbReference type="STRING" id="504805.SAMN05421505_1417"/>
<feature type="domain" description="NAD(P)-binding" evidence="1">
    <location>
        <begin position="7"/>
        <end position="191"/>
    </location>
</feature>
<dbReference type="AlphaFoldDB" id="A0A1G8J483"/>
<dbReference type="Gene3D" id="3.40.50.720">
    <property type="entry name" value="NAD(P)-binding Rossmann-like Domain"/>
    <property type="match status" value="1"/>
</dbReference>
<accession>A0A1G8J483</accession>
<dbReference type="EMBL" id="FNCN01000041">
    <property type="protein sequence ID" value="SDI26034.1"/>
    <property type="molecule type" value="Genomic_DNA"/>
</dbReference>
<dbReference type="Proteomes" id="UP000198923">
    <property type="component" value="Unassembled WGS sequence"/>
</dbReference>
<dbReference type="Pfam" id="PF13460">
    <property type="entry name" value="NAD_binding_10"/>
    <property type="match status" value="1"/>
</dbReference>
<gene>
    <name evidence="2" type="ORF">SAMN05421505_1417</name>
</gene>
<protein>
    <submittedName>
        <fullName evidence="2">Nucleoside-diphosphate-sugar epimerase</fullName>
    </submittedName>
</protein>
<dbReference type="PANTHER" id="PTHR15020:SF50">
    <property type="entry name" value="UPF0659 PROTEIN YMR090W"/>
    <property type="match status" value="1"/>
</dbReference>
<keyword evidence="3" id="KW-1185">Reference proteome</keyword>
<reference evidence="2 3" key="1">
    <citation type="submission" date="2016-10" db="EMBL/GenBank/DDBJ databases">
        <authorList>
            <person name="de Groot N.N."/>
        </authorList>
    </citation>
    <scope>NUCLEOTIDE SEQUENCE [LARGE SCALE GENOMIC DNA]</scope>
    <source>
        <strain evidence="2 3">CPCC 201354</strain>
    </source>
</reference>
<organism evidence="2 3">
    <name type="scientific">Sinosporangium album</name>
    <dbReference type="NCBI Taxonomy" id="504805"/>
    <lineage>
        <taxon>Bacteria</taxon>
        <taxon>Bacillati</taxon>
        <taxon>Actinomycetota</taxon>
        <taxon>Actinomycetes</taxon>
        <taxon>Streptosporangiales</taxon>
        <taxon>Streptosporangiaceae</taxon>
        <taxon>Sinosporangium</taxon>
    </lineage>
</organism>
<dbReference type="InterPro" id="IPR016040">
    <property type="entry name" value="NAD(P)-bd_dom"/>
</dbReference>
<dbReference type="PANTHER" id="PTHR15020">
    <property type="entry name" value="FLAVIN REDUCTASE-RELATED"/>
    <property type="match status" value="1"/>
</dbReference>
<proteinExistence type="predicted"/>
<name>A0A1G8J483_9ACTN</name>